<protein>
    <submittedName>
        <fullName evidence="2">Uncharacterized protein</fullName>
    </submittedName>
</protein>
<evidence type="ECO:0000313" key="1">
    <source>
        <dbReference type="EMBL" id="QJA59524.1"/>
    </source>
</evidence>
<evidence type="ECO:0000313" key="3">
    <source>
        <dbReference type="EMBL" id="QJI04121.1"/>
    </source>
</evidence>
<proteinExistence type="predicted"/>
<name>A0A6M3JY07_9ZZZZ</name>
<gene>
    <name evidence="2" type="ORF">MM415A02333_0010</name>
    <name evidence="1" type="ORF">MM415B01281_0014</name>
    <name evidence="3" type="ORF">TM448B06188_0006</name>
</gene>
<reference evidence="2" key="1">
    <citation type="submission" date="2020-03" db="EMBL/GenBank/DDBJ databases">
        <title>The deep terrestrial virosphere.</title>
        <authorList>
            <person name="Holmfeldt K."/>
            <person name="Nilsson E."/>
            <person name="Simone D."/>
            <person name="Lopez-Fernandez M."/>
            <person name="Wu X."/>
            <person name="de Brujin I."/>
            <person name="Lundin D."/>
            <person name="Andersson A."/>
            <person name="Bertilsson S."/>
            <person name="Dopson M."/>
        </authorList>
    </citation>
    <scope>NUCLEOTIDE SEQUENCE</scope>
    <source>
        <strain evidence="2">MM415A02333</strain>
        <strain evidence="1">MM415B01281</strain>
        <strain evidence="3">TM448B06188</strain>
    </source>
</reference>
<dbReference type="EMBL" id="MT142031">
    <property type="protein sequence ID" value="QJA73495.1"/>
    <property type="molecule type" value="Genomic_DNA"/>
</dbReference>
<evidence type="ECO:0000313" key="2">
    <source>
        <dbReference type="EMBL" id="QJA73495.1"/>
    </source>
</evidence>
<organism evidence="2">
    <name type="scientific">viral metagenome</name>
    <dbReference type="NCBI Taxonomy" id="1070528"/>
    <lineage>
        <taxon>unclassified sequences</taxon>
        <taxon>metagenomes</taxon>
        <taxon>organismal metagenomes</taxon>
    </lineage>
</organism>
<dbReference type="AlphaFoldDB" id="A0A6M3JY07"/>
<accession>A0A6M3JY07</accession>
<dbReference type="EMBL" id="MT141373">
    <property type="protein sequence ID" value="QJA59524.1"/>
    <property type="molecule type" value="Genomic_DNA"/>
</dbReference>
<dbReference type="EMBL" id="MT145150">
    <property type="protein sequence ID" value="QJI04121.1"/>
    <property type="molecule type" value="Genomic_DNA"/>
</dbReference>
<sequence length="60" mass="7179">MPYSDDTDFMTYYNPGAFPELQRYFFQGAAAKNGADFRLIEGMEMPDDFHYEPYYFDCYD</sequence>